<name>A0A2M4CC25_9DIPT</name>
<protein>
    <submittedName>
        <fullName evidence="2">Putative secreted protein</fullName>
    </submittedName>
</protein>
<keyword evidence="1" id="KW-0732">Signal</keyword>
<accession>A0A2M4CC25</accession>
<organism evidence="2">
    <name type="scientific">Anopheles marajoara</name>
    <dbReference type="NCBI Taxonomy" id="58244"/>
    <lineage>
        <taxon>Eukaryota</taxon>
        <taxon>Metazoa</taxon>
        <taxon>Ecdysozoa</taxon>
        <taxon>Arthropoda</taxon>
        <taxon>Hexapoda</taxon>
        <taxon>Insecta</taxon>
        <taxon>Pterygota</taxon>
        <taxon>Neoptera</taxon>
        <taxon>Endopterygota</taxon>
        <taxon>Diptera</taxon>
        <taxon>Nematocera</taxon>
        <taxon>Culicoidea</taxon>
        <taxon>Culicidae</taxon>
        <taxon>Anophelinae</taxon>
        <taxon>Anopheles</taxon>
    </lineage>
</organism>
<feature type="signal peptide" evidence="1">
    <location>
        <begin position="1"/>
        <end position="19"/>
    </location>
</feature>
<dbReference type="EMBL" id="GGFJ01013678">
    <property type="protein sequence ID" value="MBW62819.1"/>
    <property type="molecule type" value="Transcribed_RNA"/>
</dbReference>
<sequence length="79" mass="8776">MIGTSICMASLCSIRSAIAGCRLCAMSSSNVNSERVRSRLLRHMIRTIMRLASDTIFLSLRFSRTMVLLVGRITVRSPV</sequence>
<evidence type="ECO:0000256" key="1">
    <source>
        <dbReference type="SAM" id="SignalP"/>
    </source>
</evidence>
<dbReference type="AlphaFoldDB" id="A0A2M4CC25"/>
<reference evidence="2" key="1">
    <citation type="submission" date="2018-01" db="EMBL/GenBank/DDBJ databases">
        <title>An insight into the sialome of Amazonian anophelines.</title>
        <authorList>
            <person name="Ribeiro J.M."/>
            <person name="Scarpassa V."/>
            <person name="Calvo E."/>
        </authorList>
    </citation>
    <scope>NUCLEOTIDE SEQUENCE</scope>
    <source>
        <tissue evidence="2">Salivary glands</tissue>
    </source>
</reference>
<feature type="chain" id="PRO_5014669595" evidence="1">
    <location>
        <begin position="20"/>
        <end position="79"/>
    </location>
</feature>
<evidence type="ECO:0000313" key="2">
    <source>
        <dbReference type="EMBL" id="MBW62819.1"/>
    </source>
</evidence>
<proteinExistence type="predicted"/>